<feature type="non-terminal residue" evidence="1">
    <location>
        <position position="72"/>
    </location>
</feature>
<accession>A0A9X7ATJ4</accession>
<gene>
    <name evidence="1" type="ORF">COK81_34100</name>
</gene>
<evidence type="ECO:0000313" key="1">
    <source>
        <dbReference type="EMBL" id="PFT70484.1"/>
    </source>
</evidence>
<dbReference type="EMBL" id="NVCU01000564">
    <property type="protein sequence ID" value="PFT70484.1"/>
    <property type="molecule type" value="Genomic_DNA"/>
</dbReference>
<sequence length="72" mass="8298">MVYTILSYTERIQEVLPHGKIIRLVGYTKGNRAYQKAKEPAGKWQTEALQDEQIQAWIQKGGWIGVRIPEGR</sequence>
<reference evidence="1 2" key="1">
    <citation type="submission" date="2017-09" db="EMBL/GenBank/DDBJ databases">
        <title>Large-scale bioinformatics analysis of Bacillus genomes uncovers conserved roles of natural products in bacterial physiology.</title>
        <authorList>
            <consortium name="Agbiome Team Llc"/>
            <person name="Bleich R.M."/>
            <person name="Grubbs K.J."/>
            <person name="Santa Maria K.C."/>
            <person name="Allen S.E."/>
            <person name="Farag S."/>
            <person name="Shank E.A."/>
            <person name="Bowers A."/>
        </authorList>
    </citation>
    <scope>NUCLEOTIDE SEQUENCE [LARGE SCALE GENOMIC DNA]</scope>
    <source>
        <strain evidence="1 2">AFS064137</strain>
    </source>
</reference>
<organism evidence="1 2">
    <name type="scientific">Bacillus thuringiensis</name>
    <dbReference type="NCBI Taxonomy" id="1428"/>
    <lineage>
        <taxon>Bacteria</taxon>
        <taxon>Bacillati</taxon>
        <taxon>Bacillota</taxon>
        <taxon>Bacilli</taxon>
        <taxon>Bacillales</taxon>
        <taxon>Bacillaceae</taxon>
        <taxon>Bacillus</taxon>
        <taxon>Bacillus cereus group</taxon>
    </lineage>
</organism>
<dbReference type="AlphaFoldDB" id="A0A9X7ATJ4"/>
<name>A0A9X7ATJ4_BACTU</name>
<dbReference type="RefSeq" id="WP_141545052.1">
    <property type="nucleotide sequence ID" value="NZ_NVCU01000564.1"/>
</dbReference>
<comment type="caution">
    <text evidence="1">The sequence shown here is derived from an EMBL/GenBank/DDBJ whole genome shotgun (WGS) entry which is preliminary data.</text>
</comment>
<evidence type="ECO:0000313" key="2">
    <source>
        <dbReference type="Proteomes" id="UP000225910"/>
    </source>
</evidence>
<dbReference type="Proteomes" id="UP000225910">
    <property type="component" value="Unassembled WGS sequence"/>
</dbReference>
<proteinExistence type="predicted"/>
<protein>
    <submittedName>
        <fullName evidence="1">Uncharacterized protein</fullName>
    </submittedName>
</protein>